<dbReference type="RefSeq" id="WP_115403097.1">
    <property type="nucleotide sequence ID" value="NZ_QPKV01000004.1"/>
</dbReference>
<proteinExistence type="inferred from homology"/>
<comment type="similarity">
    <text evidence="1">Belongs to the AHA1 family.</text>
</comment>
<name>A0A369Q0A6_9SPHI</name>
<dbReference type="Pfam" id="PF08327">
    <property type="entry name" value="AHSA1"/>
    <property type="match status" value="1"/>
</dbReference>
<dbReference type="SUPFAM" id="SSF55961">
    <property type="entry name" value="Bet v1-like"/>
    <property type="match status" value="1"/>
</dbReference>
<organism evidence="3 4">
    <name type="scientific">Pedobacter chinensis</name>
    <dbReference type="NCBI Taxonomy" id="2282421"/>
    <lineage>
        <taxon>Bacteria</taxon>
        <taxon>Pseudomonadati</taxon>
        <taxon>Bacteroidota</taxon>
        <taxon>Sphingobacteriia</taxon>
        <taxon>Sphingobacteriales</taxon>
        <taxon>Sphingobacteriaceae</taxon>
        <taxon>Pedobacter</taxon>
    </lineage>
</organism>
<gene>
    <name evidence="3" type="ORF">DU508_12265</name>
</gene>
<reference evidence="3 4" key="1">
    <citation type="submission" date="2018-07" db="EMBL/GenBank/DDBJ databases">
        <title>Pedobacter sp. nov., isolated from soil.</title>
        <authorList>
            <person name="Zhou L.Y."/>
            <person name="Du Z.J."/>
        </authorList>
    </citation>
    <scope>NUCLEOTIDE SEQUENCE [LARGE SCALE GENOMIC DNA]</scope>
    <source>
        <strain evidence="3 4">JDX94</strain>
    </source>
</reference>
<dbReference type="CDD" id="cd07814">
    <property type="entry name" value="SRPBCC_CalC_Aha1-like"/>
    <property type="match status" value="1"/>
</dbReference>
<feature type="domain" description="Activator of Hsp90 ATPase homologue 1/2-like C-terminal" evidence="2">
    <location>
        <begin position="11"/>
        <end position="138"/>
    </location>
</feature>
<comment type="caution">
    <text evidence="3">The sequence shown here is derived from an EMBL/GenBank/DDBJ whole genome shotgun (WGS) entry which is preliminary data.</text>
</comment>
<protein>
    <submittedName>
        <fullName evidence="3">SRPBCC domain-containing protein</fullName>
    </submittedName>
</protein>
<dbReference type="Proteomes" id="UP000253961">
    <property type="component" value="Unassembled WGS sequence"/>
</dbReference>
<dbReference type="OrthoDB" id="384974at2"/>
<sequence length="148" mass="17132">MDTIEFKTEINATPEKVWDVLFGVDTYPKWTSVFAEGSTVETDWKKGSRAIFSDGKGDGMVARIEENIPNKYMSIKHLGEIKDGKEDLKDWENALENYTLEEKDGKTTLKIDMGIIDDWRDYFEKTWPKALDKVKELAEDSEKFHVET</sequence>
<accession>A0A369Q0A6</accession>
<dbReference type="InterPro" id="IPR023393">
    <property type="entry name" value="START-like_dom_sf"/>
</dbReference>
<dbReference type="InterPro" id="IPR013538">
    <property type="entry name" value="ASHA1/2-like_C"/>
</dbReference>
<evidence type="ECO:0000256" key="1">
    <source>
        <dbReference type="ARBA" id="ARBA00006817"/>
    </source>
</evidence>
<evidence type="ECO:0000313" key="3">
    <source>
        <dbReference type="EMBL" id="RDC56369.1"/>
    </source>
</evidence>
<evidence type="ECO:0000259" key="2">
    <source>
        <dbReference type="Pfam" id="PF08327"/>
    </source>
</evidence>
<dbReference type="EMBL" id="QPKV01000004">
    <property type="protein sequence ID" value="RDC56369.1"/>
    <property type="molecule type" value="Genomic_DNA"/>
</dbReference>
<keyword evidence="4" id="KW-1185">Reference proteome</keyword>
<dbReference type="AlphaFoldDB" id="A0A369Q0A6"/>
<evidence type="ECO:0000313" key="4">
    <source>
        <dbReference type="Proteomes" id="UP000253961"/>
    </source>
</evidence>
<dbReference type="Gene3D" id="3.30.530.20">
    <property type="match status" value="1"/>
</dbReference>